<reference evidence="7" key="1">
    <citation type="submission" date="2021-06" db="EMBL/GenBank/DDBJ databases">
        <title>Comparative genomics, transcriptomics and evolutionary studies reveal genomic signatures of adaptation to plant cell wall in hemibiotrophic fungi.</title>
        <authorList>
            <consortium name="DOE Joint Genome Institute"/>
            <person name="Baroncelli R."/>
            <person name="Diaz J.F."/>
            <person name="Benocci T."/>
            <person name="Peng M."/>
            <person name="Battaglia E."/>
            <person name="Haridas S."/>
            <person name="Andreopoulos W."/>
            <person name="Labutti K."/>
            <person name="Pangilinan J."/>
            <person name="Floch G.L."/>
            <person name="Makela M.R."/>
            <person name="Henrissat B."/>
            <person name="Grigoriev I.V."/>
            <person name="Crouch J.A."/>
            <person name="De Vries R.P."/>
            <person name="Sukno S.A."/>
            <person name="Thon M.R."/>
        </authorList>
    </citation>
    <scope>NUCLEOTIDE SEQUENCE</scope>
    <source>
        <strain evidence="7">MAFF235873</strain>
    </source>
</reference>
<evidence type="ECO:0000256" key="4">
    <source>
        <dbReference type="ARBA" id="ARBA00023004"/>
    </source>
</evidence>
<keyword evidence="2 5" id="KW-0479">Metal-binding</keyword>
<dbReference type="AlphaFoldDB" id="A0AAD9HLA4"/>
<evidence type="ECO:0000256" key="5">
    <source>
        <dbReference type="PIRSR" id="PIRSR602401-1"/>
    </source>
</evidence>
<keyword evidence="6" id="KW-0503">Monooxygenase</keyword>
<dbReference type="PRINTS" id="PR00463">
    <property type="entry name" value="EP450I"/>
</dbReference>
<dbReference type="PRINTS" id="PR00385">
    <property type="entry name" value="P450"/>
</dbReference>
<proteinExistence type="inferred from homology"/>
<evidence type="ECO:0000256" key="6">
    <source>
        <dbReference type="RuleBase" id="RU000461"/>
    </source>
</evidence>
<dbReference type="GO" id="GO:0016705">
    <property type="term" value="F:oxidoreductase activity, acting on paired donors, with incorporation or reduction of molecular oxygen"/>
    <property type="evidence" value="ECO:0007669"/>
    <property type="project" value="InterPro"/>
</dbReference>
<dbReference type="InterPro" id="IPR001128">
    <property type="entry name" value="Cyt_P450"/>
</dbReference>
<dbReference type="InterPro" id="IPR036396">
    <property type="entry name" value="Cyt_P450_sf"/>
</dbReference>
<keyword evidence="8" id="KW-1185">Reference proteome</keyword>
<dbReference type="EMBL" id="MU842856">
    <property type="protein sequence ID" value="KAK2030069.1"/>
    <property type="molecule type" value="Genomic_DNA"/>
</dbReference>
<keyword evidence="3 6" id="KW-0560">Oxidoreductase</keyword>
<dbReference type="GO" id="GO:0005506">
    <property type="term" value="F:iron ion binding"/>
    <property type="evidence" value="ECO:0007669"/>
    <property type="project" value="InterPro"/>
</dbReference>
<evidence type="ECO:0000256" key="1">
    <source>
        <dbReference type="ARBA" id="ARBA00010617"/>
    </source>
</evidence>
<dbReference type="GO" id="GO:0020037">
    <property type="term" value="F:heme binding"/>
    <property type="evidence" value="ECO:0007669"/>
    <property type="project" value="InterPro"/>
</dbReference>
<sequence length="341" mass="38251">MRSQKILRETSRPGAFIVDTLPPLASLPQWLRPGQSRAKAAAKEVLDIKMRLWQRIEDQVASGKAPHCLARTIVENKQHWYSQGLTDEDLAWVAGGLIEAGFETSVATLNTLVMMLATNPKVQREAQEELMRVVGPDRLPCFNDLQNLPYVRACVKEALRMNPILTPGIMHFADQDVVYKHHIIPKGTVLVANTAFLHFDPGRFDNPFEFMPERFLNHTLYSSEYAAMSDPYQRDHFTFSTGRRTCPGARLAENSLGIALAGLLWAFEVQLPLVDGVEVNVDTSSNAFTDGGFSIPKPFAARFLPWTKEKEQRVKDAWDKASKEGYSLRGAYTDINGVVTM</sequence>
<evidence type="ECO:0000256" key="2">
    <source>
        <dbReference type="ARBA" id="ARBA00022723"/>
    </source>
</evidence>
<dbReference type="InterPro" id="IPR050364">
    <property type="entry name" value="Cytochrome_P450_fung"/>
</dbReference>
<dbReference type="SUPFAM" id="SSF48264">
    <property type="entry name" value="Cytochrome P450"/>
    <property type="match status" value="1"/>
</dbReference>
<comment type="similarity">
    <text evidence="1 6">Belongs to the cytochrome P450 family.</text>
</comment>
<name>A0AAD9HLA4_9PEZI</name>
<dbReference type="PANTHER" id="PTHR46300:SF11">
    <property type="entry name" value="OXIDOREDUCTASE, PUTATIVE-RELATED"/>
    <property type="match status" value="1"/>
</dbReference>
<keyword evidence="5 6" id="KW-0349">Heme</keyword>
<dbReference type="InterPro" id="IPR002401">
    <property type="entry name" value="Cyt_P450_E_grp-I"/>
</dbReference>
<evidence type="ECO:0000313" key="7">
    <source>
        <dbReference type="EMBL" id="KAK2030069.1"/>
    </source>
</evidence>
<dbReference type="InterPro" id="IPR017972">
    <property type="entry name" value="Cyt_P450_CS"/>
</dbReference>
<keyword evidence="4 5" id="KW-0408">Iron</keyword>
<dbReference type="PANTHER" id="PTHR46300">
    <property type="entry name" value="P450, PUTATIVE (EUROFUNG)-RELATED-RELATED"/>
    <property type="match status" value="1"/>
</dbReference>
<dbReference type="Gene3D" id="1.10.630.10">
    <property type="entry name" value="Cytochrome P450"/>
    <property type="match status" value="1"/>
</dbReference>
<evidence type="ECO:0000313" key="8">
    <source>
        <dbReference type="Proteomes" id="UP001232148"/>
    </source>
</evidence>
<comment type="caution">
    <text evidence="7">The sequence shown here is derived from an EMBL/GenBank/DDBJ whole genome shotgun (WGS) entry which is preliminary data.</text>
</comment>
<dbReference type="Proteomes" id="UP001232148">
    <property type="component" value="Unassembled WGS sequence"/>
</dbReference>
<accession>A0AAD9HLA4</accession>
<dbReference type="GO" id="GO:0004497">
    <property type="term" value="F:monooxygenase activity"/>
    <property type="evidence" value="ECO:0007669"/>
    <property type="project" value="UniProtKB-KW"/>
</dbReference>
<protein>
    <submittedName>
        <fullName evidence="7">Cytochrome P450 CYP2 subfamily</fullName>
    </submittedName>
</protein>
<organism evidence="7 8">
    <name type="scientific">Colletotrichum zoysiae</name>
    <dbReference type="NCBI Taxonomy" id="1216348"/>
    <lineage>
        <taxon>Eukaryota</taxon>
        <taxon>Fungi</taxon>
        <taxon>Dikarya</taxon>
        <taxon>Ascomycota</taxon>
        <taxon>Pezizomycotina</taxon>
        <taxon>Sordariomycetes</taxon>
        <taxon>Hypocreomycetidae</taxon>
        <taxon>Glomerellales</taxon>
        <taxon>Glomerellaceae</taxon>
        <taxon>Colletotrichum</taxon>
        <taxon>Colletotrichum graminicola species complex</taxon>
    </lineage>
</organism>
<gene>
    <name evidence="7" type="ORF">LX32DRAFT_587448</name>
</gene>
<feature type="binding site" description="axial binding residue" evidence="5">
    <location>
        <position position="246"/>
    </location>
    <ligand>
        <name>heme</name>
        <dbReference type="ChEBI" id="CHEBI:30413"/>
    </ligand>
    <ligandPart>
        <name>Fe</name>
        <dbReference type="ChEBI" id="CHEBI:18248"/>
    </ligandPart>
</feature>
<comment type="cofactor">
    <cofactor evidence="5">
        <name>heme</name>
        <dbReference type="ChEBI" id="CHEBI:30413"/>
    </cofactor>
</comment>
<evidence type="ECO:0000256" key="3">
    <source>
        <dbReference type="ARBA" id="ARBA00023002"/>
    </source>
</evidence>
<dbReference type="Pfam" id="PF00067">
    <property type="entry name" value="p450"/>
    <property type="match status" value="1"/>
</dbReference>
<dbReference type="PROSITE" id="PS00086">
    <property type="entry name" value="CYTOCHROME_P450"/>
    <property type="match status" value="1"/>
</dbReference>